<dbReference type="Proteomes" id="UP000597444">
    <property type="component" value="Unassembled WGS sequence"/>
</dbReference>
<keyword evidence="3" id="KW-1185">Reference proteome</keyword>
<accession>A0A8J3IXU3</accession>
<evidence type="ECO:0000256" key="1">
    <source>
        <dbReference type="SAM" id="MobiDB-lite"/>
    </source>
</evidence>
<name>A0A8J3IXU3_9CHLR</name>
<protein>
    <submittedName>
        <fullName evidence="2">Uncharacterized protein</fullName>
    </submittedName>
</protein>
<reference evidence="2" key="1">
    <citation type="submission" date="2020-10" db="EMBL/GenBank/DDBJ databases">
        <title>Taxonomic study of unclassified bacteria belonging to the class Ktedonobacteria.</title>
        <authorList>
            <person name="Yabe S."/>
            <person name="Wang C.M."/>
            <person name="Zheng Y."/>
            <person name="Sakai Y."/>
            <person name="Cavaletti L."/>
            <person name="Monciardini P."/>
            <person name="Donadio S."/>
        </authorList>
    </citation>
    <scope>NUCLEOTIDE SEQUENCE</scope>
    <source>
        <strain evidence="2">ID150040</strain>
    </source>
</reference>
<proteinExistence type="predicted"/>
<dbReference type="AlphaFoldDB" id="A0A8J3IXU3"/>
<comment type="caution">
    <text evidence="2">The sequence shown here is derived from an EMBL/GenBank/DDBJ whole genome shotgun (WGS) entry which is preliminary data.</text>
</comment>
<gene>
    <name evidence="2" type="ORF">KSF_072840</name>
</gene>
<evidence type="ECO:0000313" key="2">
    <source>
        <dbReference type="EMBL" id="GHO97236.1"/>
    </source>
</evidence>
<organism evidence="2 3">
    <name type="scientific">Reticulibacter mediterranei</name>
    <dbReference type="NCBI Taxonomy" id="2778369"/>
    <lineage>
        <taxon>Bacteria</taxon>
        <taxon>Bacillati</taxon>
        <taxon>Chloroflexota</taxon>
        <taxon>Ktedonobacteria</taxon>
        <taxon>Ktedonobacterales</taxon>
        <taxon>Reticulibacteraceae</taxon>
        <taxon>Reticulibacter</taxon>
    </lineage>
</organism>
<feature type="region of interest" description="Disordered" evidence="1">
    <location>
        <begin position="1"/>
        <end position="21"/>
    </location>
</feature>
<dbReference type="RefSeq" id="WP_220207812.1">
    <property type="nucleotide sequence ID" value="NZ_BNJK01000001.1"/>
</dbReference>
<evidence type="ECO:0000313" key="3">
    <source>
        <dbReference type="Proteomes" id="UP000597444"/>
    </source>
</evidence>
<dbReference type="EMBL" id="BNJK01000001">
    <property type="protein sequence ID" value="GHO97236.1"/>
    <property type="molecule type" value="Genomic_DNA"/>
</dbReference>
<sequence length="145" mass="16424">MHALDDMARPPSSHIWTEQRGQEDACLVDAPKASDMASRIFPQQIIFQALLLAGTRDMADHHVGFERPEARNKADMAGQDEVFDQHMGNPETKQRAVVAGHLEQRGASCRRSEALHPLRYHPVWHDMADHLAGHQDSHRDEPHLM</sequence>